<dbReference type="AlphaFoldDB" id="A0A135SM13"/>
<dbReference type="InterPro" id="IPR000073">
    <property type="entry name" value="AB_hydrolase_1"/>
</dbReference>
<keyword evidence="3" id="KW-1185">Reference proteome</keyword>
<dbReference type="Proteomes" id="UP000070328">
    <property type="component" value="Unassembled WGS sequence"/>
</dbReference>
<sequence length="379" mass="42097">MVTDEITRVPVFPTAEETMRHPSYSSTIWNLEPDRKGICPVAKDRGGPFNIAWEIHGHGPSKIIVRKPSPTQMIPLSLAHLGTNTNQKFIMGLAGLKTSWQRQTKYFGHDNASQYSVLILDNRGMGESDVPYLRYSTSEMAHDALEVLTNVGWTASRSVHLFGISMGGMISQELAFAAPNLFASVTLLCTAPWIENTKSLLENMRDRAAMLVPKSADRSIADTSLKLFPADWLVMPDEAAELPNDATYKCGPADGGQGYGRFESNFQRFQAQELIKRNTPGLFSIRGFLQQLVAAGWHHKSPAQLKQLADQVGRERIAVIHGLGDVMIDSHHGRLLAEHLQPGVVEFVEGMGHAPIMDRVPWMNKWLEERIATVEKMSA</sequence>
<evidence type="ECO:0000313" key="2">
    <source>
        <dbReference type="EMBL" id="KXH36959.1"/>
    </source>
</evidence>
<reference evidence="2 3" key="1">
    <citation type="submission" date="2014-02" db="EMBL/GenBank/DDBJ databases">
        <title>The genome sequence of Colletotrichum simmondsii CBS122122.</title>
        <authorList>
            <person name="Baroncelli R."/>
            <person name="Thon M.R."/>
        </authorList>
    </citation>
    <scope>NUCLEOTIDE SEQUENCE [LARGE SCALE GENOMIC DNA]</scope>
    <source>
        <strain evidence="2 3">CBS122122</strain>
    </source>
</reference>
<dbReference type="OrthoDB" id="19657at2759"/>
<proteinExistence type="predicted"/>
<dbReference type="InterPro" id="IPR050471">
    <property type="entry name" value="AB_hydrolase"/>
</dbReference>
<dbReference type="Pfam" id="PF00561">
    <property type="entry name" value="Abhydrolase_1"/>
    <property type="match status" value="1"/>
</dbReference>
<dbReference type="PANTHER" id="PTHR43433:SF5">
    <property type="entry name" value="AB HYDROLASE-1 DOMAIN-CONTAINING PROTEIN"/>
    <property type="match status" value="1"/>
</dbReference>
<name>A0A135SM13_9PEZI</name>
<dbReference type="Gene3D" id="3.40.50.1820">
    <property type="entry name" value="alpha/beta hydrolase"/>
    <property type="match status" value="1"/>
</dbReference>
<dbReference type="PANTHER" id="PTHR43433">
    <property type="entry name" value="HYDROLASE, ALPHA/BETA FOLD FAMILY PROTEIN"/>
    <property type="match status" value="1"/>
</dbReference>
<accession>A0A135SM13</accession>
<dbReference type="InterPro" id="IPR029058">
    <property type="entry name" value="AB_hydrolase_fold"/>
</dbReference>
<evidence type="ECO:0000259" key="1">
    <source>
        <dbReference type="Pfam" id="PF00561"/>
    </source>
</evidence>
<dbReference type="SUPFAM" id="SSF53474">
    <property type="entry name" value="alpha/beta-Hydrolases"/>
    <property type="match status" value="1"/>
</dbReference>
<feature type="domain" description="AB hydrolase-1" evidence="1">
    <location>
        <begin position="91"/>
        <end position="358"/>
    </location>
</feature>
<comment type="caution">
    <text evidence="2">The sequence shown here is derived from an EMBL/GenBank/DDBJ whole genome shotgun (WGS) entry which is preliminary data.</text>
</comment>
<dbReference type="EMBL" id="JFBX01000510">
    <property type="protein sequence ID" value="KXH36959.1"/>
    <property type="molecule type" value="Genomic_DNA"/>
</dbReference>
<gene>
    <name evidence="2" type="ORF">CSIM01_00023</name>
</gene>
<keyword evidence="2" id="KW-0808">Transferase</keyword>
<protein>
    <submittedName>
        <fullName evidence="2">Glycylpeptide N-tetradecanoyltransferase</fullName>
    </submittedName>
</protein>
<dbReference type="GO" id="GO:0016740">
    <property type="term" value="F:transferase activity"/>
    <property type="evidence" value="ECO:0007669"/>
    <property type="project" value="UniProtKB-KW"/>
</dbReference>
<evidence type="ECO:0000313" key="3">
    <source>
        <dbReference type="Proteomes" id="UP000070328"/>
    </source>
</evidence>
<organism evidence="2 3">
    <name type="scientific">Colletotrichum simmondsii</name>
    <dbReference type="NCBI Taxonomy" id="703756"/>
    <lineage>
        <taxon>Eukaryota</taxon>
        <taxon>Fungi</taxon>
        <taxon>Dikarya</taxon>
        <taxon>Ascomycota</taxon>
        <taxon>Pezizomycotina</taxon>
        <taxon>Sordariomycetes</taxon>
        <taxon>Hypocreomycetidae</taxon>
        <taxon>Glomerellales</taxon>
        <taxon>Glomerellaceae</taxon>
        <taxon>Colletotrichum</taxon>
        <taxon>Colletotrichum acutatum species complex</taxon>
    </lineage>
</organism>